<reference evidence="9 10" key="1">
    <citation type="submission" date="2018-03" db="EMBL/GenBank/DDBJ databases">
        <title>Genomic Encyclopedia of Type Strains, Phase III (KMG-III): the genomes of soil and plant-associated and newly described type strains.</title>
        <authorList>
            <person name="Whitman W."/>
        </authorList>
    </citation>
    <scope>NUCLEOTIDE SEQUENCE [LARGE SCALE GENOMIC DNA]</scope>
    <source>
        <strain evidence="9 10">MWH-P2sevCIIIb</strain>
    </source>
</reference>
<dbReference type="PANTHER" id="PTHR36838:SF4">
    <property type="entry name" value="AUXIN EFFLUX CARRIER FAMILY PROTEIN"/>
    <property type="match status" value="1"/>
</dbReference>
<feature type="transmembrane region" description="Helical" evidence="8">
    <location>
        <begin position="185"/>
        <end position="204"/>
    </location>
</feature>
<dbReference type="GO" id="GO:0055085">
    <property type="term" value="P:transmembrane transport"/>
    <property type="evidence" value="ECO:0007669"/>
    <property type="project" value="InterPro"/>
</dbReference>
<evidence type="ECO:0000256" key="1">
    <source>
        <dbReference type="ARBA" id="ARBA00004651"/>
    </source>
</evidence>
<feature type="transmembrane region" description="Helical" evidence="8">
    <location>
        <begin position="36"/>
        <end position="52"/>
    </location>
</feature>
<dbReference type="PANTHER" id="PTHR36838">
    <property type="entry name" value="AUXIN EFFLUX CARRIER FAMILY PROTEIN"/>
    <property type="match status" value="1"/>
</dbReference>
<evidence type="ECO:0000256" key="4">
    <source>
        <dbReference type="ARBA" id="ARBA00022475"/>
    </source>
</evidence>
<feature type="transmembrane region" description="Helical" evidence="8">
    <location>
        <begin position="6"/>
        <end position="24"/>
    </location>
</feature>
<dbReference type="RefSeq" id="WP_106226856.1">
    <property type="nucleotide sequence ID" value="NZ_PVTV01000011.1"/>
</dbReference>
<feature type="transmembrane region" description="Helical" evidence="8">
    <location>
        <begin position="246"/>
        <end position="264"/>
    </location>
</feature>
<evidence type="ECO:0000256" key="8">
    <source>
        <dbReference type="SAM" id="Phobius"/>
    </source>
</evidence>
<protein>
    <recommendedName>
        <fullName evidence="11">Transporter</fullName>
    </recommendedName>
</protein>
<accession>A0A2T0XKX1</accession>
<feature type="transmembrane region" description="Helical" evidence="8">
    <location>
        <begin position="99"/>
        <end position="117"/>
    </location>
</feature>
<keyword evidence="10" id="KW-1185">Reference proteome</keyword>
<comment type="similarity">
    <text evidence="2">Belongs to the auxin efflux carrier (TC 2.A.69) family.</text>
</comment>
<dbReference type="InterPro" id="IPR038770">
    <property type="entry name" value="Na+/solute_symporter_sf"/>
</dbReference>
<feature type="transmembrane region" description="Helical" evidence="8">
    <location>
        <begin position="216"/>
        <end position="240"/>
    </location>
</feature>
<keyword evidence="6 8" id="KW-1133">Transmembrane helix</keyword>
<evidence type="ECO:0008006" key="11">
    <source>
        <dbReference type="Google" id="ProtNLM"/>
    </source>
</evidence>
<dbReference type="GO" id="GO:0005886">
    <property type="term" value="C:plasma membrane"/>
    <property type="evidence" value="ECO:0007669"/>
    <property type="project" value="UniProtKB-SubCell"/>
</dbReference>
<dbReference type="Pfam" id="PF03547">
    <property type="entry name" value="Mem_trans"/>
    <property type="match status" value="1"/>
</dbReference>
<feature type="transmembrane region" description="Helical" evidence="8">
    <location>
        <begin position="123"/>
        <end position="143"/>
    </location>
</feature>
<keyword evidence="4" id="KW-1003">Cell membrane</keyword>
<dbReference type="InterPro" id="IPR004776">
    <property type="entry name" value="Mem_transp_PIN-like"/>
</dbReference>
<evidence type="ECO:0000256" key="7">
    <source>
        <dbReference type="ARBA" id="ARBA00023136"/>
    </source>
</evidence>
<dbReference type="Gene3D" id="1.20.1530.20">
    <property type="match status" value="1"/>
</dbReference>
<evidence type="ECO:0000256" key="3">
    <source>
        <dbReference type="ARBA" id="ARBA00022448"/>
    </source>
</evidence>
<gene>
    <name evidence="9" type="ORF">BCM14_1028</name>
</gene>
<feature type="transmembrane region" description="Helical" evidence="8">
    <location>
        <begin position="155"/>
        <end position="173"/>
    </location>
</feature>
<sequence>MSIALLVLPDFLIIAFGCLLNRQLGFTREFFSSLEKLVYFVLFPALLFQSVLKAPIRSSGASDLFLAAVLLCVIGVVLSWLVAPFFRGQALAQASAAQCGYRFNTYIALALALTLAGTKGQELMALIVGFSVPVVNLAAVYPLARHHGSNIWSALIRNPLLISTVLGLIGNLAQLHLPTPIEVSMGRLGAAAIPLGTLCVGASLRWQSEGKNYHLVGWLLTVKLLLLPIAAWLIGSAFGLDPLKRQMLIVFAAMPPATAAYVLAARMGGDANLAGLVISIGTALSAITIPLWLIFSS</sequence>
<keyword evidence="5 8" id="KW-0812">Transmembrane</keyword>
<organism evidence="9 10">
    <name type="scientific">Jezberella montanilacus</name>
    <dbReference type="NCBI Taxonomy" id="323426"/>
    <lineage>
        <taxon>Bacteria</taxon>
        <taxon>Pseudomonadati</taxon>
        <taxon>Pseudomonadota</taxon>
        <taxon>Betaproteobacteria</taxon>
        <taxon>Burkholderiales</taxon>
        <taxon>Alcaligenaceae</taxon>
        <taxon>Jezberella</taxon>
    </lineage>
</organism>
<evidence type="ECO:0000313" key="9">
    <source>
        <dbReference type="EMBL" id="PRY99576.1"/>
    </source>
</evidence>
<dbReference type="Proteomes" id="UP000238308">
    <property type="component" value="Unassembled WGS sequence"/>
</dbReference>
<evidence type="ECO:0000256" key="2">
    <source>
        <dbReference type="ARBA" id="ARBA00010145"/>
    </source>
</evidence>
<feature type="transmembrane region" description="Helical" evidence="8">
    <location>
        <begin position="271"/>
        <end position="295"/>
    </location>
</feature>
<feature type="transmembrane region" description="Helical" evidence="8">
    <location>
        <begin position="64"/>
        <end position="87"/>
    </location>
</feature>
<proteinExistence type="inferred from homology"/>
<dbReference type="AlphaFoldDB" id="A0A2T0XKX1"/>
<name>A0A2T0XKX1_9BURK</name>
<evidence type="ECO:0000313" key="10">
    <source>
        <dbReference type="Proteomes" id="UP000238308"/>
    </source>
</evidence>
<keyword evidence="7 8" id="KW-0472">Membrane</keyword>
<keyword evidence="3" id="KW-0813">Transport</keyword>
<dbReference type="OrthoDB" id="9805563at2"/>
<comment type="caution">
    <text evidence="9">The sequence shown here is derived from an EMBL/GenBank/DDBJ whole genome shotgun (WGS) entry which is preliminary data.</text>
</comment>
<evidence type="ECO:0000256" key="5">
    <source>
        <dbReference type="ARBA" id="ARBA00022692"/>
    </source>
</evidence>
<comment type="subcellular location">
    <subcellularLocation>
        <location evidence="1">Cell membrane</location>
        <topology evidence="1">Multi-pass membrane protein</topology>
    </subcellularLocation>
</comment>
<dbReference type="EMBL" id="PVTV01000011">
    <property type="protein sequence ID" value="PRY99576.1"/>
    <property type="molecule type" value="Genomic_DNA"/>
</dbReference>
<evidence type="ECO:0000256" key="6">
    <source>
        <dbReference type="ARBA" id="ARBA00022989"/>
    </source>
</evidence>